<accession>A0ABQ7GSC7</accession>
<evidence type="ECO:0000313" key="3">
    <source>
        <dbReference type="Proteomes" id="UP000815325"/>
    </source>
</evidence>
<dbReference type="Proteomes" id="UP000815325">
    <property type="component" value="Unassembled WGS sequence"/>
</dbReference>
<organism evidence="2 3">
    <name type="scientific">Dunaliella salina</name>
    <name type="common">Green alga</name>
    <name type="synonym">Protococcus salinus</name>
    <dbReference type="NCBI Taxonomy" id="3046"/>
    <lineage>
        <taxon>Eukaryota</taxon>
        <taxon>Viridiplantae</taxon>
        <taxon>Chlorophyta</taxon>
        <taxon>core chlorophytes</taxon>
        <taxon>Chlorophyceae</taxon>
        <taxon>CS clade</taxon>
        <taxon>Chlamydomonadales</taxon>
        <taxon>Dunaliellaceae</taxon>
        <taxon>Dunaliella</taxon>
    </lineage>
</organism>
<dbReference type="PANTHER" id="PTHR46388:SF2">
    <property type="entry name" value="NHL REPEAT-CONTAINING PROTEIN 2"/>
    <property type="match status" value="1"/>
</dbReference>
<dbReference type="InterPro" id="IPR011042">
    <property type="entry name" value="6-blade_b-propeller_TolB-like"/>
</dbReference>
<dbReference type="Gene3D" id="2.120.10.30">
    <property type="entry name" value="TolB, C-terminal domain"/>
    <property type="match status" value="2"/>
</dbReference>
<sequence>MLLQVLYAVRAIDLTSATKNVSTVSGTGEPGSTDGDDALVDGASAVAVGAVGDLLFTEDGTSKIRRVLFGPPLPLPPVAPPPPPTPPLSPSHPPSAPSPPSPPLSYPQVQTLFCVQCGGSAIDPNGIPFPGDIQGIVSVGNGDLLWASGDTLQRYNWATNQLAVIAGNLASSGDQDGLTSLLNGPTGLFWERAADVVYFTDTGNNKIKKINLTTNAVDTVAGSGEFGMADGSLLASQFVTPFFIVATDKECLYLTERFHNRLRKLNFTSNAVSTIYVNFVPFALEYDAHNQTLFMSTDSRTQVYAMDVVTEQLTLVAGLPFYSQRTIMDGPGLTASFEGCFGLALNGTTLYVADEYAIRSIELDSPQKNVSTVAGESEAHRWGVKSQA</sequence>
<feature type="region of interest" description="Disordered" evidence="1">
    <location>
        <begin position="75"/>
        <end position="104"/>
    </location>
</feature>
<evidence type="ECO:0000256" key="1">
    <source>
        <dbReference type="SAM" id="MobiDB-lite"/>
    </source>
</evidence>
<dbReference type="SUPFAM" id="SSF101898">
    <property type="entry name" value="NHL repeat"/>
    <property type="match status" value="1"/>
</dbReference>
<proteinExistence type="predicted"/>
<dbReference type="PANTHER" id="PTHR46388">
    <property type="entry name" value="NHL REPEAT-CONTAINING PROTEIN 2"/>
    <property type="match status" value="1"/>
</dbReference>
<comment type="caution">
    <text evidence="2">The sequence shown here is derived from an EMBL/GenBank/DDBJ whole genome shotgun (WGS) entry which is preliminary data.</text>
</comment>
<evidence type="ECO:0000313" key="2">
    <source>
        <dbReference type="EMBL" id="KAF5837478.1"/>
    </source>
</evidence>
<keyword evidence="3" id="KW-1185">Reference proteome</keyword>
<reference evidence="2" key="1">
    <citation type="submission" date="2017-08" db="EMBL/GenBank/DDBJ databases">
        <authorList>
            <person name="Polle J.E."/>
            <person name="Barry K."/>
            <person name="Cushman J."/>
            <person name="Schmutz J."/>
            <person name="Tran D."/>
            <person name="Hathwaick L.T."/>
            <person name="Yim W.C."/>
            <person name="Jenkins J."/>
            <person name="Mckie-Krisberg Z.M."/>
            <person name="Prochnik S."/>
            <person name="Lindquist E."/>
            <person name="Dockter R.B."/>
            <person name="Adam C."/>
            <person name="Molina H."/>
            <person name="Bunkerborg J."/>
            <person name="Jin E."/>
            <person name="Buchheim M."/>
            <person name="Magnuson J."/>
        </authorList>
    </citation>
    <scope>NUCLEOTIDE SEQUENCE</scope>
    <source>
        <strain evidence="2">CCAP 19/18</strain>
    </source>
</reference>
<dbReference type="EMBL" id="MU069614">
    <property type="protein sequence ID" value="KAF5837478.1"/>
    <property type="molecule type" value="Genomic_DNA"/>
</dbReference>
<gene>
    <name evidence="2" type="ORF">DUNSADRAFT_4280</name>
</gene>
<name>A0ABQ7GSC7_DUNSA</name>
<protein>
    <submittedName>
        <fullName evidence="2">Uncharacterized protein</fullName>
    </submittedName>
</protein>